<dbReference type="EMBL" id="JWIN03000016">
    <property type="protein sequence ID" value="KAB1266077.1"/>
    <property type="molecule type" value="Genomic_DNA"/>
</dbReference>
<gene>
    <name evidence="1" type="ORF">Cadr_000019113</name>
</gene>
<sequence length="70" mass="8001">MPQPVSQLLVWQQVGWEQVGWEQLVWQQVGWQQLEPQFPPVEQMGNPLKLVEQQAMVSGVGLRVGMLGDF</sequence>
<comment type="caution">
    <text evidence="1">The sequence shown here is derived from an EMBL/GenBank/DDBJ whole genome shotgun (WGS) entry which is preliminary data.</text>
</comment>
<organism evidence="1 2">
    <name type="scientific">Camelus dromedarius</name>
    <name type="common">Dromedary</name>
    <name type="synonym">Arabian camel</name>
    <dbReference type="NCBI Taxonomy" id="9838"/>
    <lineage>
        <taxon>Eukaryota</taxon>
        <taxon>Metazoa</taxon>
        <taxon>Chordata</taxon>
        <taxon>Craniata</taxon>
        <taxon>Vertebrata</taxon>
        <taxon>Euteleostomi</taxon>
        <taxon>Mammalia</taxon>
        <taxon>Eutheria</taxon>
        <taxon>Laurasiatheria</taxon>
        <taxon>Artiodactyla</taxon>
        <taxon>Tylopoda</taxon>
        <taxon>Camelidae</taxon>
        <taxon>Camelus</taxon>
    </lineage>
</organism>
<name>A0A5N4D4P8_CAMDR</name>
<reference evidence="1 2" key="1">
    <citation type="journal article" date="2019" name="Mol. Ecol. Resour.">
        <title>Improving Illumina assemblies with Hi-C and long reads: an example with the North African dromedary.</title>
        <authorList>
            <person name="Elbers J.P."/>
            <person name="Rogers M.F."/>
            <person name="Perelman P.L."/>
            <person name="Proskuryakova A.A."/>
            <person name="Serdyukova N.A."/>
            <person name="Johnson W.E."/>
            <person name="Horin P."/>
            <person name="Corander J."/>
            <person name="Murphy D."/>
            <person name="Burger P.A."/>
        </authorList>
    </citation>
    <scope>NUCLEOTIDE SEQUENCE [LARGE SCALE GENOMIC DNA]</scope>
    <source>
        <strain evidence="1">Drom800</strain>
        <tissue evidence="1">Blood</tissue>
    </source>
</reference>
<evidence type="ECO:0000313" key="2">
    <source>
        <dbReference type="Proteomes" id="UP000299084"/>
    </source>
</evidence>
<proteinExistence type="predicted"/>
<accession>A0A5N4D4P8</accession>
<keyword evidence="2" id="KW-1185">Reference proteome</keyword>
<dbReference type="Proteomes" id="UP000299084">
    <property type="component" value="Unassembled WGS sequence"/>
</dbReference>
<dbReference type="AlphaFoldDB" id="A0A5N4D4P8"/>
<protein>
    <submittedName>
        <fullName evidence="1">Uncharacterized protein</fullName>
    </submittedName>
</protein>
<evidence type="ECO:0000313" key="1">
    <source>
        <dbReference type="EMBL" id="KAB1266077.1"/>
    </source>
</evidence>